<dbReference type="InterPro" id="IPR042099">
    <property type="entry name" value="ANL_N_sf"/>
</dbReference>
<evidence type="ECO:0000256" key="4">
    <source>
        <dbReference type="ARBA" id="ARBA00042755"/>
    </source>
</evidence>
<evidence type="ECO:0000256" key="2">
    <source>
        <dbReference type="ARBA" id="ARBA00013275"/>
    </source>
</evidence>
<dbReference type="OrthoDB" id="10253869at2759"/>
<dbReference type="InterPro" id="IPR025110">
    <property type="entry name" value="AMP-bd_C"/>
</dbReference>
<comment type="catalytic activity">
    <reaction evidence="5">
        <text>butanoate + ATP + CoA = butanoyl-CoA + AMP + diphosphate</text>
        <dbReference type="Rhea" id="RHEA:46172"/>
        <dbReference type="ChEBI" id="CHEBI:17968"/>
        <dbReference type="ChEBI" id="CHEBI:30616"/>
        <dbReference type="ChEBI" id="CHEBI:33019"/>
        <dbReference type="ChEBI" id="CHEBI:57287"/>
        <dbReference type="ChEBI" id="CHEBI:57371"/>
        <dbReference type="ChEBI" id="CHEBI:456215"/>
    </reaction>
    <physiologicalReaction direction="left-to-right" evidence="5">
        <dbReference type="Rhea" id="RHEA:46173"/>
    </physiologicalReaction>
</comment>
<dbReference type="GO" id="GO:0003987">
    <property type="term" value="F:acetate-CoA ligase activity"/>
    <property type="evidence" value="ECO:0007669"/>
    <property type="project" value="UniProtKB-EC"/>
</dbReference>
<feature type="domain" description="AMP-binding enzyme C-terminal" evidence="7">
    <location>
        <begin position="562"/>
        <end position="636"/>
    </location>
</feature>
<comment type="similarity">
    <text evidence="1">Belongs to the ATP-dependent AMP-binding enzyme family.</text>
</comment>
<dbReference type="SUPFAM" id="SSF56801">
    <property type="entry name" value="Acetyl-CoA synthetase-like"/>
    <property type="match status" value="1"/>
</dbReference>
<dbReference type="Gene3D" id="3.40.50.12780">
    <property type="entry name" value="N-terminal domain of ligase-like"/>
    <property type="match status" value="1"/>
</dbReference>
<dbReference type="Pfam" id="PF13193">
    <property type="entry name" value="AMP-binding_C"/>
    <property type="match status" value="1"/>
</dbReference>
<sequence>MNKSPQIRVRTCNFINRRYFSSVTPKLNPNYNQIFRSSIDSPEEFWSNEASSICWFGKWSNVLNKKDLVHPKWFDGGRLNMTYNCVDRHCLDGRGSRIAIIHDSAMTGQISRLTYSQLLDKIKLLSGVMTKYGIKKGDVVLIYMPMIPEAVVTMLSCARLGVIHNLVFGGFSAKELATRIRHSEPKLIISANVGYEPQRVINYKEILDEAIELSGVNQQNLKCFIYNRTSGGEKKATMKRDRDRDFTDEISSTKPYEHCETVESNHPLYLLYTSGTTGKPKAIVRPTGGYAVALQWTMKYLYAIKPDDVWWSAADLGWVVGHSYTCYGPLLNGSTSVLYEGKPVNTPDASSFFRVIDQHDVVSSFVSPTAIRVIRQYDDAENGIYSKKYPMRSLRSIFVAGEHCDKETITWARKVFNNKPIVDHWWQTETGTAVTATCLGIEGNENDLSPPGCTGRPCPGYDVKLIQTTETDDHQEEKTNEIKFCEPEELGQILIKLPLPPGNFTTLWKDHDLYKKLYFEKYPGYYNTMDVGYLTRDGYLEISARMDDVINVAGHRLSSGSIEQAILDSRYATECAVVGLKDQTKGHVPFAFVISKISSSDNKQNIIDSVRKQIGPVAAFRQLVFVKRLPKTRSGKIARNTLAALINNKKFNIPSTIEDETVYNELIQDLQQAGYKELGTPLN</sequence>
<dbReference type="InterPro" id="IPR032387">
    <property type="entry name" value="ACAS_N"/>
</dbReference>
<keyword evidence="13" id="KW-1185">Reference proteome</keyword>
<evidence type="ECO:0000259" key="8">
    <source>
        <dbReference type="Pfam" id="PF16177"/>
    </source>
</evidence>
<organism evidence="10 13">
    <name type="scientific">Didymodactylos carnosus</name>
    <dbReference type="NCBI Taxonomy" id="1234261"/>
    <lineage>
        <taxon>Eukaryota</taxon>
        <taxon>Metazoa</taxon>
        <taxon>Spiralia</taxon>
        <taxon>Gnathifera</taxon>
        <taxon>Rotifera</taxon>
        <taxon>Eurotatoria</taxon>
        <taxon>Bdelloidea</taxon>
        <taxon>Philodinida</taxon>
        <taxon>Philodinidae</taxon>
        <taxon>Didymodactylos</taxon>
    </lineage>
</organism>
<reference evidence="10" key="1">
    <citation type="submission" date="2021-02" db="EMBL/GenBank/DDBJ databases">
        <authorList>
            <person name="Nowell W R."/>
        </authorList>
    </citation>
    <scope>NUCLEOTIDE SEQUENCE</scope>
</reference>
<name>A0A814KRH8_9BILA</name>
<dbReference type="EMBL" id="CAJOBC010004328">
    <property type="protein sequence ID" value="CAF3823637.1"/>
    <property type="molecule type" value="Genomic_DNA"/>
</dbReference>
<dbReference type="EMBL" id="CAJNOK010005630">
    <property type="protein sequence ID" value="CAF0979251.1"/>
    <property type="molecule type" value="Genomic_DNA"/>
</dbReference>
<dbReference type="Proteomes" id="UP000663829">
    <property type="component" value="Unassembled WGS sequence"/>
</dbReference>
<gene>
    <name evidence="10" type="ORF">GPM918_LOCUS16451</name>
    <name evidence="9" type="ORF">OVA965_LOCUS13498</name>
    <name evidence="12" type="ORF">SRO942_LOCUS16456</name>
    <name evidence="11" type="ORF">TMI583_LOCUS13501</name>
</gene>
<evidence type="ECO:0000256" key="5">
    <source>
        <dbReference type="ARBA" id="ARBA00047935"/>
    </source>
</evidence>
<feature type="domain" description="Acetyl-coenzyme A synthetase N-terminal" evidence="8">
    <location>
        <begin position="31"/>
        <end position="85"/>
    </location>
</feature>
<dbReference type="PROSITE" id="PS00455">
    <property type="entry name" value="AMP_BINDING"/>
    <property type="match status" value="1"/>
</dbReference>
<comment type="caution">
    <text evidence="10">The sequence shown here is derived from an EMBL/GenBank/DDBJ whole genome shotgun (WGS) entry which is preliminary data.</text>
</comment>
<dbReference type="EC" id="6.2.1.1" evidence="2"/>
<evidence type="ECO:0000313" key="10">
    <source>
        <dbReference type="EMBL" id="CAF1054369.1"/>
    </source>
</evidence>
<accession>A0A814KRH8</accession>
<evidence type="ECO:0000313" key="9">
    <source>
        <dbReference type="EMBL" id="CAF0979251.1"/>
    </source>
</evidence>
<dbReference type="Proteomes" id="UP000681722">
    <property type="component" value="Unassembled WGS sequence"/>
</dbReference>
<dbReference type="Gene3D" id="3.30.300.30">
    <property type="match status" value="1"/>
</dbReference>
<evidence type="ECO:0000256" key="1">
    <source>
        <dbReference type="ARBA" id="ARBA00006432"/>
    </source>
</evidence>
<dbReference type="GO" id="GO:0005759">
    <property type="term" value="C:mitochondrial matrix"/>
    <property type="evidence" value="ECO:0007669"/>
    <property type="project" value="TreeGrafter"/>
</dbReference>
<evidence type="ECO:0000259" key="6">
    <source>
        <dbReference type="Pfam" id="PF00501"/>
    </source>
</evidence>
<dbReference type="PANTHER" id="PTHR43347">
    <property type="entry name" value="ACYL-COA SYNTHETASE"/>
    <property type="match status" value="1"/>
</dbReference>
<evidence type="ECO:0000313" key="13">
    <source>
        <dbReference type="Proteomes" id="UP000663829"/>
    </source>
</evidence>
<evidence type="ECO:0000256" key="3">
    <source>
        <dbReference type="ARBA" id="ARBA00040004"/>
    </source>
</evidence>
<dbReference type="InterPro" id="IPR000873">
    <property type="entry name" value="AMP-dep_synth/lig_dom"/>
</dbReference>
<dbReference type="Pfam" id="PF00501">
    <property type="entry name" value="AMP-binding"/>
    <property type="match status" value="1"/>
</dbReference>
<dbReference type="EMBL" id="CAJNOQ010004327">
    <property type="protein sequence ID" value="CAF1054369.1"/>
    <property type="molecule type" value="Genomic_DNA"/>
</dbReference>
<protein>
    <recommendedName>
        <fullName evidence="3">Acyl-CoA synthetase short-chain family member 3, mitochondrial</fullName>
        <ecNumber evidence="2">6.2.1.1</ecNumber>
    </recommendedName>
    <alternativeName>
        <fullName evidence="4">Acetate--CoA ligase 3</fullName>
    </alternativeName>
</protein>
<dbReference type="EMBL" id="CAJOBA010005636">
    <property type="protein sequence ID" value="CAF3749910.1"/>
    <property type="molecule type" value="Genomic_DNA"/>
</dbReference>
<dbReference type="PANTHER" id="PTHR43347:SF3">
    <property type="entry name" value="ACYL-COA SYNTHETASE SHORT-CHAIN FAMILY MEMBER 3, MITOCHONDRIAL"/>
    <property type="match status" value="1"/>
</dbReference>
<dbReference type="Pfam" id="PF16177">
    <property type="entry name" value="ACAS_N"/>
    <property type="match status" value="1"/>
</dbReference>
<feature type="domain" description="AMP-dependent synthetase/ligase" evidence="6">
    <location>
        <begin position="97"/>
        <end position="471"/>
    </location>
</feature>
<evidence type="ECO:0000313" key="12">
    <source>
        <dbReference type="EMBL" id="CAF3823637.1"/>
    </source>
</evidence>
<dbReference type="Proteomes" id="UP000677228">
    <property type="component" value="Unassembled WGS sequence"/>
</dbReference>
<dbReference type="Proteomes" id="UP000682733">
    <property type="component" value="Unassembled WGS sequence"/>
</dbReference>
<dbReference type="InterPro" id="IPR045851">
    <property type="entry name" value="AMP-bd_C_sf"/>
</dbReference>
<dbReference type="InterPro" id="IPR020845">
    <property type="entry name" value="AMP-binding_CS"/>
</dbReference>
<dbReference type="GO" id="GO:0050218">
    <property type="term" value="F:propionate-CoA ligase activity"/>
    <property type="evidence" value="ECO:0007669"/>
    <property type="project" value="TreeGrafter"/>
</dbReference>
<dbReference type="AlphaFoldDB" id="A0A814KRH8"/>
<proteinExistence type="inferred from homology"/>
<evidence type="ECO:0000259" key="7">
    <source>
        <dbReference type="Pfam" id="PF13193"/>
    </source>
</evidence>
<evidence type="ECO:0000313" key="11">
    <source>
        <dbReference type="EMBL" id="CAF3749910.1"/>
    </source>
</evidence>